<feature type="region of interest" description="Disordered" evidence="1">
    <location>
        <begin position="69"/>
        <end position="105"/>
    </location>
</feature>
<dbReference type="AlphaFoldDB" id="A0AAJ7W7E1"/>
<feature type="region of interest" description="Disordered" evidence="1">
    <location>
        <begin position="1"/>
        <end position="42"/>
    </location>
</feature>
<gene>
    <name evidence="3" type="primary">LOC107273461</name>
</gene>
<evidence type="ECO:0000313" key="2">
    <source>
        <dbReference type="Proteomes" id="UP000694920"/>
    </source>
</evidence>
<name>A0AAJ7W7E1_CEPCN</name>
<organism evidence="2 3">
    <name type="scientific">Cephus cinctus</name>
    <name type="common">Wheat stem sawfly</name>
    <dbReference type="NCBI Taxonomy" id="211228"/>
    <lineage>
        <taxon>Eukaryota</taxon>
        <taxon>Metazoa</taxon>
        <taxon>Ecdysozoa</taxon>
        <taxon>Arthropoda</taxon>
        <taxon>Hexapoda</taxon>
        <taxon>Insecta</taxon>
        <taxon>Pterygota</taxon>
        <taxon>Neoptera</taxon>
        <taxon>Endopterygota</taxon>
        <taxon>Hymenoptera</taxon>
        <taxon>Cephoidea</taxon>
        <taxon>Cephidae</taxon>
        <taxon>Cephus</taxon>
    </lineage>
</organism>
<dbReference type="GeneID" id="107273461"/>
<feature type="compositionally biased region" description="Basic and acidic residues" evidence="1">
    <location>
        <begin position="23"/>
        <end position="35"/>
    </location>
</feature>
<sequence length="154" mass="17317">MIGGEGRRGTHGASRAANKTRSRGRDRAAIGRCPEDDTTAGRARTSGIFIVDRETIQVVQDGGLYATHERTPSYVRTREGERRTPRARKMESLGKRRPAFSPHTCPRSFARVTPLRDPSSLHATLRYATAASNCNEEHDMIHNERQRRNDDCDE</sequence>
<dbReference type="RefSeq" id="XP_024946582.1">
    <property type="nucleotide sequence ID" value="XM_025090814.1"/>
</dbReference>
<accession>A0AAJ7W7E1</accession>
<proteinExistence type="predicted"/>
<protein>
    <submittedName>
        <fullName evidence="3">Uncharacterized protein LOC107273461</fullName>
    </submittedName>
</protein>
<dbReference type="KEGG" id="ccin:107273461"/>
<dbReference type="Proteomes" id="UP000694920">
    <property type="component" value="Unplaced"/>
</dbReference>
<evidence type="ECO:0000256" key="1">
    <source>
        <dbReference type="SAM" id="MobiDB-lite"/>
    </source>
</evidence>
<reference evidence="3" key="1">
    <citation type="submission" date="2025-08" db="UniProtKB">
        <authorList>
            <consortium name="RefSeq"/>
        </authorList>
    </citation>
    <scope>IDENTIFICATION</scope>
</reference>
<keyword evidence="2" id="KW-1185">Reference proteome</keyword>
<feature type="compositionally biased region" description="Basic and acidic residues" evidence="1">
    <location>
        <begin position="69"/>
        <end position="94"/>
    </location>
</feature>
<evidence type="ECO:0000313" key="3">
    <source>
        <dbReference type="RefSeq" id="XP_024946582.1"/>
    </source>
</evidence>